<feature type="domain" description="Circularly permuted ATP-grasp type 2" evidence="2">
    <location>
        <begin position="97"/>
        <end position="502"/>
    </location>
</feature>
<gene>
    <name evidence="3" type="ORF">SAMN05216550_103216</name>
</gene>
<reference evidence="3 4" key="1">
    <citation type="submission" date="2016-10" db="EMBL/GenBank/DDBJ databases">
        <authorList>
            <person name="Varghese N."/>
            <person name="Submissions S."/>
        </authorList>
    </citation>
    <scope>NUCLEOTIDE SEQUENCE [LARGE SCALE GENOMIC DNA]</scope>
    <source>
        <strain evidence="3 4">LMG 22274</strain>
    </source>
</reference>
<evidence type="ECO:0000259" key="1">
    <source>
        <dbReference type="Pfam" id="PF04168"/>
    </source>
</evidence>
<dbReference type="Pfam" id="PF14403">
    <property type="entry name" value="CP_ATPgrasp_2"/>
    <property type="match status" value="1"/>
</dbReference>
<evidence type="ECO:0000313" key="4">
    <source>
        <dbReference type="Proteomes" id="UP000183529"/>
    </source>
</evidence>
<dbReference type="InterPro" id="IPR007296">
    <property type="entry name" value="DUF403"/>
</dbReference>
<dbReference type="Pfam" id="PF04168">
    <property type="entry name" value="Alpha-E"/>
    <property type="match status" value="1"/>
</dbReference>
<dbReference type="OrthoDB" id="9804079at2"/>
<dbReference type="AlphaFoldDB" id="A0A1A5XB93"/>
<dbReference type="InterPro" id="IPR025841">
    <property type="entry name" value="CP_ATPgrasp_2"/>
</dbReference>
<accession>A0A1A5XB93</accession>
<protein>
    <submittedName>
        <fullName evidence="3">Uncharacterized conserved protein, circularly permuted ATPgrasp superfamily</fullName>
    </submittedName>
</protein>
<comment type="caution">
    <text evidence="3">The sequence shown here is derived from an EMBL/GenBank/DDBJ whole genome shotgun (WGS) entry which is preliminary data.</text>
</comment>
<evidence type="ECO:0000313" key="3">
    <source>
        <dbReference type="EMBL" id="SEJ22258.1"/>
    </source>
</evidence>
<dbReference type="RefSeq" id="WP_065060897.1">
    <property type="nucleotide sequence ID" value="NZ_CADFGN010000001.1"/>
</dbReference>
<dbReference type="Proteomes" id="UP000183529">
    <property type="component" value="Unassembled WGS sequence"/>
</dbReference>
<proteinExistence type="predicted"/>
<dbReference type="InterPro" id="IPR051680">
    <property type="entry name" value="ATP-dep_Glu-Cys_Ligase-2"/>
</dbReference>
<feature type="domain" description="DUF403" evidence="1">
    <location>
        <begin position="551"/>
        <end position="891"/>
    </location>
</feature>
<name>A0A1A5XB93_9BURK</name>
<dbReference type="PANTHER" id="PTHR34595">
    <property type="entry name" value="BLR5612 PROTEIN"/>
    <property type="match status" value="1"/>
</dbReference>
<sequence length="903" mass="97974">MPTQSTLPFDSAADEALALAPLRSLPVREGHWDELRAPDGALREPWRQFFALLGKAGAAGLDGAAASVARQVRENDITYNVYADRGGPRPWSLDLLPLLIDEDEWALIERGVAQRARLLNEIVADIYGPQTLLARGLLPGALVFGHPGYLRAVKGYTPPDRQYLQIVALDLARAPDGQWTVVSHRTEAPSGLGYLLENRLIVSSLFAEPFRAMRVHRLAPSYSQLIATLADAARAIMRADEHSARGGSPHIVLLTPGPFSETYFEHVFLARYLGLTLVEGKDLTVRDDMLYLKTLGGLERVHAVLRRLDDTFCDPVELRADSTIGVPGLLQVMRAGNVMVSNVPGAGFVESPALHGFMPGIAQALLGEPLVLPGVPTWWCGEDAAWRDALTQLPEALLVPTWPGGAHARDSKRATPPGLAAGPQLLADWRARIEQLPDAFTVQQPLNYSYTPRYDNAADQDRADASGGAPMLGARPAVLRVYAIADQTCGWRVLPGGFTRLAAEHQESVSMQVGGSSVDTWVLSSQPGTAFSLLPTPMKPSDLRREHRRVSSRAAENLFWAGRYGERAENAVRLCRLILGSLEGSDAEELFGTFTELAAASGLVTGAGATTPANTEEPLAGRRRGLDGFERELVANLHESARAPSIGQMLASQAYACGEIRGRLSSDHWRTVLAARNDFRDALQALSLAPAPARQGVLLEFRQPTPYDRMALIRALDALATQLSAISGCQGDRMTRDEAWRLLFAGRHIERVAAMAGVLRIAAHERTLATPAGFDVLLQLFDSTLTYRTLYPGRLEVPALLDLIVTDPTNPRGLYGVYDRLRTRLDEIAQAAGGPRREPFAAQLAPVDALPDLEAICDPGEDGRYPALTALCDALAARMAAASNEISARWFSHAMPLAAQVWS</sequence>
<organism evidence="3 4">
    <name type="scientific">Paraburkholderia tropica</name>
    <dbReference type="NCBI Taxonomy" id="92647"/>
    <lineage>
        <taxon>Bacteria</taxon>
        <taxon>Pseudomonadati</taxon>
        <taxon>Pseudomonadota</taxon>
        <taxon>Betaproteobacteria</taxon>
        <taxon>Burkholderiales</taxon>
        <taxon>Burkholderiaceae</taxon>
        <taxon>Paraburkholderia</taxon>
    </lineage>
</organism>
<dbReference type="PANTHER" id="PTHR34595:SF2">
    <property type="entry name" value="BLR2978 PROTEIN"/>
    <property type="match status" value="1"/>
</dbReference>
<dbReference type="SUPFAM" id="SSF56059">
    <property type="entry name" value="Glutathione synthetase ATP-binding domain-like"/>
    <property type="match status" value="1"/>
</dbReference>
<dbReference type="EMBL" id="FNZM01000003">
    <property type="protein sequence ID" value="SEJ22258.1"/>
    <property type="molecule type" value="Genomic_DNA"/>
</dbReference>
<evidence type="ECO:0000259" key="2">
    <source>
        <dbReference type="Pfam" id="PF14403"/>
    </source>
</evidence>
<dbReference type="Gene3D" id="3.40.50.11290">
    <property type="match status" value="1"/>
</dbReference>